<dbReference type="Proteomes" id="UP001499988">
    <property type="component" value="Unassembled WGS sequence"/>
</dbReference>
<accession>A0ABP9EDN3</accession>
<protein>
    <submittedName>
        <fullName evidence="2">Uncharacterized protein</fullName>
    </submittedName>
</protein>
<organism evidence="2 3">
    <name type="scientific">Ferrimonas pelagia</name>
    <dbReference type="NCBI Taxonomy" id="1177826"/>
    <lineage>
        <taxon>Bacteria</taxon>
        <taxon>Pseudomonadati</taxon>
        <taxon>Pseudomonadota</taxon>
        <taxon>Gammaproteobacteria</taxon>
        <taxon>Alteromonadales</taxon>
        <taxon>Ferrimonadaceae</taxon>
        <taxon>Ferrimonas</taxon>
    </lineage>
</organism>
<gene>
    <name evidence="2" type="ORF">GCM10023333_06880</name>
</gene>
<reference evidence="3" key="1">
    <citation type="journal article" date="2019" name="Int. J. Syst. Evol. Microbiol.">
        <title>The Global Catalogue of Microorganisms (GCM) 10K type strain sequencing project: providing services to taxonomists for standard genome sequencing and annotation.</title>
        <authorList>
            <consortium name="The Broad Institute Genomics Platform"/>
            <consortium name="The Broad Institute Genome Sequencing Center for Infectious Disease"/>
            <person name="Wu L."/>
            <person name="Ma J."/>
        </authorList>
    </citation>
    <scope>NUCLEOTIDE SEQUENCE [LARGE SCALE GENOMIC DNA]</scope>
    <source>
        <strain evidence="3">JCM 18401</strain>
    </source>
</reference>
<name>A0ABP9EDN3_9GAMM</name>
<feature type="region of interest" description="Disordered" evidence="1">
    <location>
        <begin position="66"/>
        <end position="99"/>
    </location>
</feature>
<proteinExistence type="predicted"/>
<evidence type="ECO:0000313" key="3">
    <source>
        <dbReference type="Proteomes" id="UP001499988"/>
    </source>
</evidence>
<sequence length="99" mass="10927">MAGVVAQIQSIFSLRIDFVAIDAKAHEVVAAVMSLGNVPTMKLSGHWLTCLVGGYSRWAYDIKDSHRMQKQKGAEPSIRPRSTLDTGKKESPVTEWQTP</sequence>
<evidence type="ECO:0000313" key="2">
    <source>
        <dbReference type="EMBL" id="GAA4876253.1"/>
    </source>
</evidence>
<evidence type="ECO:0000256" key="1">
    <source>
        <dbReference type="SAM" id="MobiDB-lite"/>
    </source>
</evidence>
<comment type="caution">
    <text evidence="2">The sequence shown here is derived from an EMBL/GenBank/DDBJ whole genome shotgun (WGS) entry which is preliminary data.</text>
</comment>
<keyword evidence="3" id="KW-1185">Reference proteome</keyword>
<dbReference type="EMBL" id="BAABJZ010000008">
    <property type="protein sequence ID" value="GAA4876253.1"/>
    <property type="molecule type" value="Genomic_DNA"/>
</dbReference>